<dbReference type="Gene3D" id="3.40.50.1820">
    <property type="entry name" value="alpha/beta hydrolase"/>
    <property type="match status" value="1"/>
</dbReference>
<dbReference type="EMBL" id="GL832958">
    <property type="protein sequence ID" value="EGD80763.1"/>
    <property type="molecule type" value="Genomic_DNA"/>
</dbReference>
<sequence length="280" mass="30787">MRAHWRQQLAEQQEGRKAARSRIVKVGLAGVCVVAVLVFVLNGLKGDDIAGGERVAVRQYQQQQGERSEADASGLGAQEEQGRAPPLTRHHKDMGDEEARRQQQQERQSQPYHETFLEPRAFAFARDENELIVKTLTEEVDSVFVATYEPEGPNKGDALLATIGAGKPVIVSPSMSGSFSIPLLMSGQDVMSGFVPVAPVGVEKYEPSDYAKVQTPALIIYGEKDSGGSTRSRILANMPNSNTFMIPNGSHPCYLDDPGRFERALLNFLLRVFTVSQEEQ</sequence>
<evidence type="ECO:0000313" key="6">
    <source>
        <dbReference type="Proteomes" id="UP000007799"/>
    </source>
</evidence>
<keyword evidence="4" id="KW-1133">Transmembrane helix</keyword>
<reference evidence="5" key="1">
    <citation type="submission" date="2009-08" db="EMBL/GenBank/DDBJ databases">
        <title>Annotation of Salpingoeca rosetta.</title>
        <authorList>
            <consortium name="The Broad Institute Genome Sequencing Platform"/>
            <person name="Russ C."/>
            <person name="Cuomo C."/>
            <person name="Burger G."/>
            <person name="Gray M.W."/>
            <person name="Holland P.W.H."/>
            <person name="King N."/>
            <person name="Lang F.B.F."/>
            <person name="Roger A.J."/>
            <person name="Ruiz-Trillo I."/>
            <person name="Young S.K."/>
            <person name="Zeng Q."/>
            <person name="Gargeya S."/>
            <person name="Alvarado L."/>
            <person name="Berlin A."/>
            <person name="Chapman S.B."/>
            <person name="Chen Z."/>
            <person name="Freedman E."/>
            <person name="Gellesch M."/>
            <person name="Goldberg J."/>
            <person name="Griggs A."/>
            <person name="Gujja S."/>
            <person name="Heilman E."/>
            <person name="Heiman D."/>
            <person name="Howarth C."/>
            <person name="Mehta T."/>
            <person name="Neiman D."/>
            <person name="Pearson M."/>
            <person name="Roberts A."/>
            <person name="Saif S."/>
            <person name="Shea T."/>
            <person name="Shenoy N."/>
            <person name="Sisk P."/>
            <person name="Stolte C."/>
            <person name="Sykes S."/>
            <person name="White J."/>
            <person name="Yandava C."/>
            <person name="Haas B."/>
            <person name="Nusbaum C."/>
            <person name="Birren B."/>
        </authorList>
    </citation>
    <scope>NUCLEOTIDE SEQUENCE [LARGE SCALE GENOMIC DNA]</scope>
    <source>
        <strain evidence="5">ATCC 50818</strain>
    </source>
</reference>
<dbReference type="STRING" id="946362.F2U035"/>
<gene>
    <name evidence="5" type="ORF">PTSG_01352</name>
</gene>
<dbReference type="InterPro" id="IPR029058">
    <property type="entry name" value="AB_hydrolase_fold"/>
</dbReference>
<keyword evidence="6" id="KW-1185">Reference proteome</keyword>
<dbReference type="GO" id="GO:0005737">
    <property type="term" value="C:cytoplasm"/>
    <property type="evidence" value="ECO:0007669"/>
    <property type="project" value="UniProtKB-SubCell"/>
</dbReference>
<dbReference type="GeneID" id="16077921"/>
<proteinExistence type="predicted"/>
<keyword evidence="4" id="KW-0812">Transmembrane</keyword>
<dbReference type="RefSeq" id="XP_004997324.1">
    <property type="nucleotide sequence ID" value="XM_004997267.1"/>
</dbReference>
<protein>
    <submittedName>
        <fullName evidence="5">Uncharacterized protein</fullName>
    </submittedName>
</protein>
<dbReference type="KEGG" id="sre:PTSG_01352"/>
<dbReference type="OrthoDB" id="284184at2759"/>
<evidence type="ECO:0000256" key="3">
    <source>
        <dbReference type="SAM" id="MobiDB-lite"/>
    </source>
</evidence>
<evidence type="ECO:0000256" key="1">
    <source>
        <dbReference type="ARBA" id="ARBA00004496"/>
    </source>
</evidence>
<name>F2U035_SALR5</name>
<dbReference type="PANTHER" id="PTHR46197">
    <property type="entry name" value="PROTEIN ABHD14B-LIKE"/>
    <property type="match status" value="1"/>
</dbReference>
<comment type="subcellular location">
    <subcellularLocation>
        <location evidence="1">Cytoplasm</location>
    </subcellularLocation>
</comment>
<accession>F2U035</accession>
<dbReference type="PANTHER" id="PTHR46197:SF3">
    <property type="entry name" value="AB HYDROLASE-1 DOMAIN-CONTAINING PROTEIN"/>
    <property type="match status" value="1"/>
</dbReference>
<dbReference type="InParanoid" id="F2U035"/>
<feature type="compositionally biased region" description="Basic and acidic residues" evidence="3">
    <location>
        <begin position="93"/>
        <end position="104"/>
    </location>
</feature>
<evidence type="ECO:0000256" key="2">
    <source>
        <dbReference type="ARBA" id="ARBA00022490"/>
    </source>
</evidence>
<dbReference type="SUPFAM" id="SSF53474">
    <property type="entry name" value="alpha/beta-Hydrolases"/>
    <property type="match status" value="1"/>
</dbReference>
<organism evidence="6">
    <name type="scientific">Salpingoeca rosetta (strain ATCC 50818 / BSB-021)</name>
    <dbReference type="NCBI Taxonomy" id="946362"/>
    <lineage>
        <taxon>Eukaryota</taxon>
        <taxon>Choanoflagellata</taxon>
        <taxon>Craspedida</taxon>
        <taxon>Salpingoecidae</taxon>
        <taxon>Salpingoeca</taxon>
    </lineage>
</organism>
<evidence type="ECO:0000256" key="4">
    <source>
        <dbReference type="SAM" id="Phobius"/>
    </source>
</evidence>
<keyword evidence="4" id="KW-0472">Membrane</keyword>
<feature type="region of interest" description="Disordered" evidence="3">
    <location>
        <begin position="60"/>
        <end position="112"/>
    </location>
</feature>
<feature type="transmembrane region" description="Helical" evidence="4">
    <location>
        <begin position="23"/>
        <end position="44"/>
    </location>
</feature>
<keyword evidence="2" id="KW-0963">Cytoplasm</keyword>
<dbReference type="AlphaFoldDB" id="F2U035"/>
<dbReference type="Proteomes" id="UP000007799">
    <property type="component" value="Unassembled WGS sequence"/>
</dbReference>
<evidence type="ECO:0000313" key="5">
    <source>
        <dbReference type="EMBL" id="EGD80763.1"/>
    </source>
</evidence>